<keyword evidence="3" id="KW-1185">Reference proteome</keyword>
<proteinExistence type="predicted"/>
<dbReference type="Proteomes" id="UP000298663">
    <property type="component" value="Unassembled WGS sequence"/>
</dbReference>
<evidence type="ECO:0000313" key="3">
    <source>
        <dbReference type="Proteomes" id="UP000298663"/>
    </source>
</evidence>
<reference evidence="2 3" key="2">
    <citation type="journal article" date="2019" name="G3 (Bethesda)">
        <title>Hybrid Assembly of the Genome of the Entomopathogenic Nematode Steinernema carpocapsae Identifies the X-Chromosome.</title>
        <authorList>
            <person name="Serra L."/>
            <person name="Macchietto M."/>
            <person name="Macias-Munoz A."/>
            <person name="McGill C.J."/>
            <person name="Rodriguez I.M."/>
            <person name="Rodriguez B."/>
            <person name="Murad R."/>
            <person name="Mortazavi A."/>
        </authorList>
    </citation>
    <scope>NUCLEOTIDE SEQUENCE [LARGE SCALE GENOMIC DNA]</scope>
    <source>
        <strain evidence="2 3">ALL</strain>
    </source>
</reference>
<organism evidence="2 3">
    <name type="scientific">Steinernema carpocapsae</name>
    <name type="common">Entomopathogenic nematode</name>
    <dbReference type="NCBI Taxonomy" id="34508"/>
    <lineage>
        <taxon>Eukaryota</taxon>
        <taxon>Metazoa</taxon>
        <taxon>Ecdysozoa</taxon>
        <taxon>Nematoda</taxon>
        <taxon>Chromadorea</taxon>
        <taxon>Rhabditida</taxon>
        <taxon>Tylenchina</taxon>
        <taxon>Panagrolaimomorpha</taxon>
        <taxon>Strongyloidoidea</taxon>
        <taxon>Steinernematidae</taxon>
        <taxon>Steinernema</taxon>
    </lineage>
</organism>
<evidence type="ECO:0000313" key="2">
    <source>
        <dbReference type="EMBL" id="TKR57371.1"/>
    </source>
</evidence>
<comment type="caution">
    <text evidence="2">The sequence shown here is derived from an EMBL/GenBank/DDBJ whole genome shotgun (WGS) entry which is preliminary data.</text>
</comment>
<dbReference type="AlphaFoldDB" id="A0A4U5LNC2"/>
<name>A0A4U5LNC2_STECR</name>
<reference evidence="2 3" key="1">
    <citation type="journal article" date="2015" name="Genome Biol.">
        <title>Comparative genomics of Steinernema reveals deeply conserved gene regulatory networks.</title>
        <authorList>
            <person name="Dillman A.R."/>
            <person name="Macchietto M."/>
            <person name="Porter C.F."/>
            <person name="Rogers A."/>
            <person name="Williams B."/>
            <person name="Antoshechkin I."/>
            <person name="Lee M.M."/>
            <person name="Goodwin Z."/>
            <person name="Lu X."/>
            <person name="Lewis E.E."/>
            <person name="Goodrich-Blair H."/>
            <person name="Stock S.P."/>
            <person name="Adams B.J."/>
            <person name="Sternberg P.W."/>
            <person name="Mortazavi A."/>
        </authorList>
    </citation>
    <scope>NUCLEOTIDE SEQUENCE [LARGE SCALE GENOMIC DNA]</scope>
    <source>
        <strain evidence="2 3">ALL</strain>
    </source>
</reference>
<feature type="region of interest" description="Disordered" evidence="1">
    <location>
        <begin position="34"/>
        <end position="57"/>
    </location>
</feature>
<protein>
    <submittedName>
        <fullName evidence="2">Uncharacterized protein</fullName>
    </submittedName>
</protein>
<gene>
    <name evidence="2" type="ORF">L596_030850</name>
</gene>
<dbReference type="EMBL" id="AZBU02000016">
    <property type="protein sequence ID" value="TKR57371.1"/>
    <property type="molecule type" value="Genomic_DNA"/>
</dbReference>
<accession>A0A4U5LNC2</accession>
<sequence length="92" mass="10045">MFALASAAEPWTIASFSCPSYGWLTNHYSSLSFAPAPRRRRPPPPQSPQSSTTTAVTPISRQLLFRLLSSGLRARSAAPLTVSISAYVFIKF</sequence>
<evidence type="ECO:0000256" key="1">
    <source>
        <dbReference type="SAM" id="MobiDB-lite"/>
    </source>
</evidence>